<evidence type="ECO:0000313" key="3">
    <source>
        <dbReference type="EMBL" id="PSU46774.1"/>
    </source>
</evidence>
<comment type="caution">
    <text evidence="3">The sequence shown here is derived from an EMBL/GenBank/DDBJ whole genome shotgun (WGS) entry which is preliminary data.</text>
</comment>
<dbReference type="Gene3D" id="3.40.630.30">
    <property type="match status" value="1"/>
</dbReference>
<feature type="transmembrane region" description="Helical" evidence="1">
    <location>
        <begin position="53"/>
        <end position="71"/>
    </location>
</feature>
<dbReference type="AlphaFoldDB" id="A0A2T3JD37"/>
<dbReference type="SUPFAM" id="SSF55729">
    <property type="entry name" value="Acyl-CoA N-acyltransferases (Nat)"/>
    <property type="match status" value="1"/>
</dbReference>
<dbReference type="GO" id="GO:0016747">
    <property type="term" value="F:acyltransferase activity, transferring groups other than amino-acyl groups"/>
    <property type="evidence" value="ECO:0007669"/>
    <property type="project" value="InterPro"/>
</dbReference>
<dbReference type="OrthoDB" id="677174at2"/>
<keyword evidence="4" id="KW-1185">Reference proteome</keyword>
<accession>A0A2T3JD37</accession>
<feature type="transmembrane region" description="Helical" evidence="1">
    <location>
        <begin position="6"/>
        <end position="24"/>
    </location>
</feature>
<reference evidence="3 4" key="1">
    <citation type="submission" date="2018-01" db="EMBL/GenBank/DDBJ databases">
        <title>Whole genome sequencing of Histamine producing bacteria.</title>
        <authorList>
            <person name="Butler K."/>
        </authorList>
    </citation>
    <scope>NUCLEOTIDE SEQUENCE [LARGE SCALE GENOMIC DNA]</scope>
    <source>
        <strain evidence="3 4">JCM 12947</strain>
    </source>
</reference>
<evidence type="ECO:0000259" key="2">
    <source>
        <dbReference type="PROSITE" id="PS51186"/>
    </source>
</evidence>
<evidence type="ECO:0000256" key="1">
    <source>
        <dbReference type="SAM" id="Phobius"/>
    </source>
</evidence>
<sequence length="206" mass="23893">MEFDWVEWFGYLASLVVLVSLTMTSIVKLRVINFTGCLLFAAFAYFIDSLPTMLMNLGIAGINVYFLYKIYSVKERFKLITASTDSEYFLHFIEMNKKDIELQVSSEELRLSNTAFYMLRNNNIAGVLVGSKDENGVLNVLLDYVTEEYRDFKIGTYYFETNPEVIKSRGINTLHVRTSNVEHRSYLETVGFKPSEDDRQLYIKLL</sequence>
<organism evidence="3 4">
    <name type="scientific">Photobacterium frigidiphilum</name>
    <dbReference type="NCBI Taxonomy" id="264736"/>
    <lineage>
        <taxon>Bacteria</taxon>
        <taxon>Pseudomonadati</taxon>
        <taxon>Pseudomonadota</taxon>
        <taxon>Gammaproteobacteria</taxon>
        <taxon>Vibrionales</taxon>
        <taxon>Vibrionaceae</taxon>
        <taxon>Photobacterium</taxon>
    </lineage>
</organism>
<dbReference type="RefSeq" id="WP_107243899.1">
    <property type="nucleotide sequence ID" value="NZ_JAKJUA010000011.1"/>
</dbReference>
<keyword evidence="1" id="KW-0812">Transmembrane</keyword>
<name>A0A2T3JD37_9GAMM</name>
<gene>
    <name evidence="3" type="ORF">C9J12_17550</name>
</gene>
<protein>
    <recommendedName>
        <fullName evidence="2">N-acetyltransferase domain-containing protein</fullName>
    </recommendedName>
</protein>
<feature type="domain" description="N-acetyltransferase" evidence="2">
    <location>
        <begin position="75"/>
        <end position="206"/>
    </location>
</feature>
<keyword evidence="1" id="KW-0472">Membrane</keyword>
<dbReference type="Proteomes" id="UP000240987">
    <property type="component" value="Unassembled WGS sequence"/>
</dbReference>
<keyword evidence="1" id="KW-1133">Transmembrane helix</keyword>
<dbReference type="EMBL" id="PYMJ01000019">
    <property type="protein sequence ID" value="PSU46774.1"/>
    <property type="molecule type" value="Genomic_DNA"/>
</dbReference>
<dbReference type="InterPro" id="IPR016181">
    <property type="entry name" value="Acyl_CoA_acyltransferase"/>
</dbReference>
<dbReference type="InterPro" id="IPR000182">
    <property type="entry name" value="GNAT_dom"/>
</dbReference>
<feature type="transmembrane region" description="Helical" evidence="1">
    <location>
        <begin position="31"/>
        <end position="47"/>
    </location>
</feature>
<evidence type="ECO:0000313" key="4">
    <source>
        <dbReference type="Proteomes" id="UP000240987"/>
    </source>
</evidence>
<proteinExistence type="predicted"/>
<dbReference type="PROSITE" id="PS51186">
    <property type="entry name" value="GNAT"/>
    <property type="match status" value="1"/>
</dbReference>